<dbReference type="STRING" id="623744.A0A553RM32"/>
<protein>
    <submittedName>
        <fullName evidence="5">Uncharacterized protein</fullName>
    </submittedName>
</protein>
<keyword evidence="6" id="KW-1185">Reference proteome</keyword>
<comment type="caution">
    <text evidence="5">The sequence shown here is derived from an EMBL/GenBank/DDBJ whole genome shotgun (WGS) entry which is preliminary data.</text>
</comment>
<reference evidence="5 6" key="1">
    <citation type="journal article" date="2019" name="Sci. Data">
        <title>Hybrid genome assembly and annotation of Danionella translucida.</title>
        <authorList>
            <person name="Kadobianskyi M."/>
            <person name="Schulze L."/>
            <person name="Schuelke M."/>
            <person name="Judkewitz B."/>
        </authorList>
    </citation>
    <scope>NUCLEOTIDE SEQUENCE [LARGE SCALE GENOMIC DNA]</scope>
    <source>
        <strain evidence="5 6">Bolton</strain>
    </source>
</reference>
<feature type="non-terminal residue" evidence="5">
    <location>
        <position position="1"/>
    </location>
</feature>
<dbReference type="GO" id="GO:0005634">
    <property type="term" value="C:nucleus"/>
    <property type="evidence" value="ECO:0007669"/>
    <property type="project" value="UniProtKB-SubCell"/>
</dbReference>
<dbReference type="Proteomes" id="UP000316079">
    <property type="component" value="Unassembled WGS sequence"/>
</dbReference>
<comment type="subcellular location">
    <subcellularLocation>
        <location evidence="1">Nucleus</location>
    </subcellularLocation>
</comment>
<evidence type="ECO:0000256" key="2">
    <source>
        <dbReference type="ARBA" id="ARBA00022553"/>
    </source>
</evidence>
<keyword evidence="2" id="KW-0597">Phosphoprotein</keyword>
<dbReference type="EMBL" id="SRMA01012460">
    <property type="protein sequence ID" value="TRZ03225.1"/>
    <property type="molecule type" value="Genomic_DNA"/>
</dbReference>
<evidence type="ECO:0000256" key="3">
    <source>
        <dbReference type="ARBA" id="ARBA00023242"/>
    </source>
</evidence>
<dbReference type="GO" id="GO:0007095">
    <property type="term" value="P:mitotic G2 DNA damage checkpoint signaling"/>
    <property type="evidence" value="ECO:0007669"/>
    <property type="project" value="TreeGrafter"/>
</dbReference>
<proteinExistence type="predicted"/>
<dbReference type="PANTHER" id="PTHR14396:SF10">
    <property type="entry name" value="CLASPIN"/>
    <property type="match status" value="1"/>
</dbReference>
<dbReference type="GO" id="GO:0033314">
    <property type="term" value="P:mitotic DNA replication checkpoint signaling"/>
    <property type="evidence" value="ECO:0007669"/>
    <property type="project" value="TreeGrafter"/>
</dbReference>
<evidence type="ECO:0000256" key="1">
    <source>
        <dbReference type="ARBA" id="ARBA00004123"/>
    </source>
</evidence>
<keyword evidence="3" id="KW-0539">Nucleus</keyword>
<evidence type="ECO:0000256" key="4">
    <source>
        <dbReference type="SAM" id="MobiDB-lite"/>
    </source>
</evidence>
<evidence type="ECO:0000313" key="6">
    <source>
        <dbReference type="Proteomes" id="UP000316079"/>
    </source>
</evidence>
<dbReference type="PANTHER" id="PTHR14396">
    <property type="entry name" value="CLASPIN"/>
    <property type="match status" value="1"/>
</dbReference>
<evidence type="ECO:0000313" key="5">
    <source>
        <dbReference type="EMBL" id="TRZ03225.1"/>
    </source>
</evidence>
<dbReference type="GO" id="GO:0010997">
    <property type="term" value="F:anaphase-promoting complex binding"/>
    <property type="evidence" value="ECO:0007669"/>
    <property type="project" value="TreeGrafter"/>
</dbReference>
<name>A0A553RM32_9TELE</name>
<dbReference type="AlphaFoldDB" id="A0A553RM32"/>
<sequence>QFVESEAELSGSDVGSEDEGEDDKDEYEEDEILEDLPSDEELMDQVNRIHMKQILDDDKRKLRLYQEQYLADGDLHSDGPGRARRFRWKNMEVL</sequence>
<gene>
    <name evidence="5" type="ORF">DNTS_014982</name>
</gene>
<dbReference type="InterPro" id="IPR024146">
    <property type="entry name" value="Claspin"/>
</dbReference>
<organism evidence="5 6">
    <name type="scientific">Danionella cerebrum</name>
    <dbReference type="NCBI Taxonomy" id="2873325"/>
    <lineage>
        <taxon>Eukaryota</taxon>
        <taxon>Metazoa</taxon>
        <taxon>Chordata</taxon>
        <taxon>Craniata</taxon>
        <taxon>Vertebrata</taxon>
        <taxon>Euteleostomi</taxon>
        <taxon>Actinopterygii</taxon>
        <taxon>Neopterygii</taxon>
        <taxon>Teleostei</taxon>
        <taxon>Ostariophysi</taxon>
        <taxon>Cypriniformes</taxon>
        <taxon>Danionidae</taxon>
        <taxon>Danioninae</taxon>
        <taxon>Danionella</taxon>
    </lineage>
</organism>
<feature type="region of interest" description="Disordered" evidence="4">
    <location>
        <begin position="1"/>
        <end position="36"/>
    </location>
</feature>
<dbReference type="OrthoDB" id="5859781at2759"/>
<feature type="compositionally biased region" description="Acidic residues" evidence="4">
    <location>
        <begin position="15"/>
        <end position="36"/>
    </location>
</feature>
<accession>A0A553RM32</accession>